<keyword evidence="7" id="KW-0482">Metalloprotease</keyword>
<keyword evidence="2" id="KW-0645">Protease</keyword>
<dbReference type="SUPFAM" id="SSF55486">
    <property type="entry name" value="Metalloproteases ('zincins'), catalytic domain"/>
    <property type="match status" value="1"/>
</dbReference>
<sequence length="236" mass="26795">MELKQIIYYNHRDWSTGRADQMKMIKNLRIGTFHTLNVFFLEQIWDGGDDDTLGLTQLPEPDVQWGSDVLERDGVMLSIETLPGHSLASDEAYNLGKSLLHEVGHWFGLMHIFHNGCDPDFEFGGDKVKDTSPQPSSSEECFDEGTTIQSCPDGFPRSHTGNLMDYQDDRCTWGLTPGQIKRMHLTWKLHRVGRPFGTENMPADPYAPRGNPTRIFPPEFAGLPYPPQRRQANTTT</sequence>
<organism evidence="11 12">
    <name type="scientific">Phyllosticta citrichinensis</name>
    <dbReference type="NCBI Taxonomy" id="1130410"/>
    <lineage>
        <taxon>Eukaryota</taxon>
        <taxon>Fungi</taxon>
        <taxon>Dikarya</taxon>
        <taxon>Ascomycota</taxon>
        <taxon>Pezizomycotina</taxon>
        <taxon>Dothideomycetes</taxon>
        <taxon>Dothideomycetes incertae sedis</taxon>
        <taxon>Botryosphaeriales</taxon>
        <taxon>Phyllostictaceae</taxon>
        <taxon>Phyllosticta</taxon>
    </lineage>
</organism>
<gene>
    <name evidence="11" type="ORF">IWX90DRAFT_440199</name>
</gene>
<feature type="region of interest" description="Disordered" evidence="9">
    <location>
        <begin position="210"/>
        <end position="236"/>
    </location>
</feature>
<evidence type="ECO:0000256" key="3">
    <source>
        <dbReference type="ARBA" id="ARBA00022723"/>
    </source>
</evidence>
<evidence type="ECO:0000256" key="1">
    <source>
        <dbReference type="ARBA" id="ARBA00008721"/>
    </source>
</evidence>
<evidence type="ECO:0000313" key="11">
    <source>
        <dbReference type="EMBL" id="KAK8159355.1"/>
    </source>
</evidence>
<evidence type="ECO:0000256" key="4">
    <source>
        <dbReference type="ARBA" id="ARBA00022729"/>
    </source>
</evidence>
<keyword evidence="5" id="KW-0378">Hydrolase</keyword>
<evidence type="ECO:0000256" key="6">
    <source>
        <dbReference type="ARBA" id="ARBA00022833"/>
    </source>
</evidence>
<evidence type="ECO:0000256" key="5">
    <source>
        <dbReference type="ARBA" id="ARBA00022801"/>
    </source>
</evidence>
<dbReference type="PANTHER" id="PTHR47466:SF1">
    <property type="entry name" value="METALLOPROTEASE MEP1 (AFU_ORTHOLOGUE AFUA_1G07730)-RELATED"/>
    <property type="match status" value="1"/>
</dbReference>
<name>A0ABR1XKT3_9PEZI</name>
<keyword evidence="12" id="KW-1185">Reference proteome</keyword>
<proteinExistence type="inferred from homology"/>
<reference evidence="11 12" key="1">
    <citation type="journal article" date="2022" name="G3 (Bethesda)">
        <title>Enemy or ally: a genomic approach to elucidate the lifestyle of Phyllosticta citrichinaensis.</title>
        <authorList>
            <person name="Buijs V.A."/>
            <person name="Groenewald J.Z."/>
            <person name="Haridas S."/>
            <person name="LaButti K.M."/>
            <person name="Lipzen A."/>
            <person name="Martin F.M."/>
            <person name="Barry K."/>
            <person name="Grigoriev I.V."/>
            <person name="Crous P.W."/>
            <person name="Seidl M.F."/>
        </authorList>
    </citation>
    <scope>NUCLEOTIDE SEQUENCE [LARGE SCALE GENOMIC DNA]</scope>
    <source>
        <strain evidence="11 12">CBS 129764</strain>
    </source>
</reference>
<protein>
    <recommendedName>
        <fullName evidence="10">Peptidase M43 pregnancy-associated plasma-A domain-containing protein</fullName>
    </recommendedName>
</protein>
<dbReference type="InterPro" id="IPR024079">
    <property type="entry name" value="MetalloPept_cat_dom_sf"/>
</dbReference>
<evidence type="ECO:0000256" key="2">
    <source>
        <dbReference type="ARBA" id="ARBA00022670"/>
    </source>
</evidence>
<keyword evidence="3" id="KW-0479">Metal-binding</keyword>
<keyword evidence="4" id="KW-0732">Signal</keyword>
<evidence type="ECO:0000256" key="7">
    <source>
        <dbReference type="ARBA" id="ARBA00023049"/>
    </source>
</evidence>
<keyword evidence="8" id="KW-1015">Disulfide bond</keyword>
<comment type="caution">
    <text evidence="11">The sequence shown here is derived from an EMBL/GenBank/DDBJ whole genome shotgun (WGS) entry which is preliminary data.</text>
</comment>
<dbReference type="EMBL" id="JBBWUH010000008">
    <property type="protein sequence ID" value="KAK8159355.1"/>
    <property type="molecule type" value="Genomic_DNA"/>
</dbReference>
<dbReference type="Pfam" id="PF05572">
    <property type="entry name" value="Peptidase_M43"/>
    <property type="match status" value="1"/>
</dbReference>
<evidence type="ECO:0000256" key="8">
    <source>
        <dbReference type="ARBA" id="ARBA00023157"/>
    </source>
</evidence>
<keyword evidence="6" id="KW-0862">Zinc</keyword>
<feature type="domain" description="Peptidase M43 pregnancy-associated plasma-A" evidence="10">
    <location>
        <begin position="84"/>
        <end position="184"/>
    </location>
</feature>
<dbReference type="PANTHER" id="PTHR47466">
    <property type="match status" value="1"/>
</dbReference>
<evidence type="ECO:0000259" key="10">
    <source>
        <dbReference type="Pfam" id="PF05572"/>
    </source>
</evidence>
<accession>A0ABR1XKT3</accession>
<comment type="similarity">
    <text evidence="1">Belongs to the peptidase M43B family.</text>
</comment>
<evidence type="ECO:0000256" key="9">
    <source>
        <dbReference type="SAM" id="MobiDB-lite"/>
    </source>
</evidence>
<dbReference type="Proteomes" id="UP001456524">
    <property type="component" value="Unassembled WGS sequence"/>
</dbReference>
<dbReference type="Gene3D" id="3.40.390.10">
    <property type="entry name" value="Collagenase (Catalytic Domain)"/>
    <property type="match status" value="1"/>
</dbReference>
<evidence type="ECO:0000313" key="12">
    <source>
        <dbReference type="Proteomes" id="UP001456524"/>
    </source>
</evidence>
<dbReference type="InterPro" id="IPR008754">
    <property type="entry name" value="Peptidase_M43"/>
</dbReference>